<dbReference type="AlphaFoldDB" id="A0A2K9Z6Y5"/>
<organism evidence="1 3">
    <name type="scientific">Rhizobium leguminosarum</name>
    <dbReference type="NCBI Taxonomy" id="384"/>
    <lineage>
        <taxon>Bacteria</taxon>
        <taxon>Pseudomonadati</taxon>
        <taxon>Pseudomonadota</taxon>
        <taxon>Alphaproteobacteria</taxon>
        <taxon>Hyphomicrobiales</taxon>
        <taxon>Rhizobiaceae</taxon>
        <taxon>Rhizobium/Agrobacterium group</taxon>
        <taxon>Rhizobium</taxon>
    </lineage>
</organism>
<dbReference type="Proteomes" id="UP000238523">
    <property type="component" value="Chromosome"/>
</dbReference>
<proteinExistence type="predicted"/>
<protein>
    <submittedName>
        <fullName evidence="1">Uncharacterized protein</fullName>
    </submittedName>
</protein>
<dbReference type="EMBL" id="SBHX01000020">
    <property type="protein sequence ID" value="RWX33199.1"/>
    <property type="molecule type" value="Genomic_DNA"/>
</dbReference>
<dbReference type="EMBL" id="CP025012">
    <property type="protein sequence ID" value="AUW44004.1"/>
    <property type="molecule type" value="Genomic_DNA"/>
</dbReference>
<evidence type="ECO:0000313" key="4">
    <source>
        <dbReference type="Proteomes" id="UP000283817"/>
    </source>
</evidence>
<dbReference type="RefSeq" id="WP_128410300.1">
    <property type="nucleotide sequence ID" value="NZ_CP025012.1"/>
</dbReference>
<sequence length="70" mass="8225">MPLSDICLRERPWKSFDPYYVPVENIMSDWLSMNFKASINRAKNGTLLLNYRDTIAVRTERFFAPIIGQI</sequence>
<gene>
    <name evidence="1" type="ORF">CUJ84_Chr003673</name>
    <name evidence="2" type="ORF">EHI47_09405</name>
</gene>
<accession>A0A2K9Z6Y5</accession>
<reference evidence="2 4" key="2">
    <citation type="submission" date="2019-01" db="EMBL/GenBank/DDBJ databases">
        <title>RHIZO-ID as a novel technology for direct rhizobia identification.</title>
        <authorList>
            <person name="De Meyer S.E."/>
        </authorList>
    </citation>
    <scope>NUCLEOTIDE SEQUENCE [LARGE SCALE GENOMIC DNA]</scope>
    <source>
        <strain evidence="2 4">WSM448</strain>
    </source>
</reference>
<reference evidence="1 3" key="1">
    <citation type="submission" date="2017-11" db="EMBL/GenBank/DDBJ databases">
        <title>Complete genome of Rhizobium leguminosarum Norway, an ineffective micro-symbiont.</title>
        <authorList>
            <person name="Hoffrichter A."/>
            <person name="Liang J."/>
            <person name="Brachmann A."/>
            <person name="Marin M."/>
        </authorList>
    </citation>
    <scope>NUCLEOTIDE SEQUENCE [LARGE SCALE GENOMIC DNA]</scope>
    <source>
        <strain evidence="1 3">Norway</strain>
    </source>
</reference>
<evidence type="ECO:0000313" key="2">
    <source>
        <dbReference type="EMBL" id="RWX33199.1"/>
    </source>
</evidence>
<dbReference type="Proteomes" id="UP000283817">
    <property type="component" value="Unassembled WGS sequence"/>
</dbReference>
<evidence type="ECO:0000313" key="3">
    <source>
        <dbReference type="Proteomes" id="UP000238523"/>
    </source>
</evidence>
<name>A0A2K9Z6Y5_RHILE</name>
<evidence type="ECO:0000313" key="1">
    <source>
        <dbReference type="EMBL" id="AUW44004.1"/>
    </source>
</evidence>